<evidence type="ECO:0000256" key="4">
    <source>
        <dbReference type="PIRSR" id="PIRSR603782-2"/>
    </source>
</evidence>
<evidence type="ECO:0000256" key="1">
    <source>
        <dbReference type="ARBA" id="ARBA00010996"/>
    </source>
</evidence>
<protein>
    <submittedName>
        <fullName evidence="6">Electron transport protein SCO1/SenC</fullName>
    </submittedName>
</protein>
<evidence type="ECO:0000313" key="6">
    <source>
        <dbReference type="EMBL" id="ABI56219.1"/>
    </source>
</evidence>
<dbReference type="PANTHER" id="PTHR12151">
    <property type="entry name" value="ELECTRON TRANSPORT PROTIN SCO1/SENC FAMILY MEMBER"/>
    <property type="match status" value="1"/>
</dbReference>
<dbReference type="PROSITE" id="PS51352">
    <property type="entry name" value="THIOREDOXIN_2"/>
    <property type="match status" value="1"/>
</dbReference>
<evidence type="ECO:0000256" key="2">
    <source>
        <dbReference type="ARBA" id="ARBA00023008"/>
    </source>
</evidence>
<dbReference type="Pfam" id="PF02630">
    <property type="entry name" value="SCO1-SenC"/>
    <property type="match status" value="1"/>
</dbReference>
<dbReference type="GO" id="GO:0046872">
    <property type="term" value="F:metal ion binding"/>
    <property type="evidence" value="ECO:0007669"/>
    <property type="project" value="UniProtKB-KW"/>
</dbReference>
<evidence type="ECO:0000256" key="3">
    <source>
        <dbReference type="PIRSR" id="PIRSR603782-1"/>
    </source>
</evidence>
<reference evidence="7" key="1">
    <citation type="submission" date="2006-08" db="EMBL/GenBank/DDBJ databases">
        <title>Complete sequence of Alkalilimnicola ehrilichei MLHE-1.</title>
        <authorList>
            <person name="Copeland A."/>
            <person name="Lucas S."/>
            <person name="Lapidus A."/>
            <person name="Barry K."/>
            <person name="Detter J.C."/>
            <person name="Glavina del Rio T."/>
            <person name="Hammon N."/>
            <person name="Israni S."/>
            <person name="Dalin E."/>
            <person name="Tice H."/>
            <person name="Pitluck S."/>
            <person name="Sims D."/>
            <person name="Brettin T."/>
            <person name="Bruce D."/>
            <person name="Han C."/>
            <person name="Tapia R."/>
            <person name="Gilna P."/>
            <person name="Schmutz J."/>
            <person name="Larimer F."/>
            <person name="Land M."/>
            <person name="Hauser L."/>
            <person name="Kyrpides N."/>
            <person name="Mikhailova N."/>
            <person name="Oremland R.S."/>
            <person name="Hoeft S.E."/>
            <person name="Switzer-Blum J."/>
            <person name="Kulp T."/>
            <person name="King G."/>
            <person name="Tabita R."/>
            <person name="Witte B."/>
            <person name="Santini J.M."/>
            <person name="Basu P."/>
            <person name="Hollibaugh J.T."/>
            <person name="Xie G."/>
            <person name="Stolz J.F."/>
            <person name="Richardson P."/>
        </authorList>
    </citation>
    <scope>NUCLEOTIDE SEQUENCE [LARGE SCALE GENOMIC DNA]</scope>
    <source>
        <strain evidence="7">ATCC BAA-1101 / DSM 17681 / MLHE-1</strain>
    </source>
</reference>
<feature type="disulfide bond" description="Redox-active" evidence="4">
    <location>
        <begin position="78"/>
        <end position="82"/>
    </location>
</feature>
<comment type="similarity">
    <text evidence="1">Belongs to the SCO1/2 family.</text>
</comment>
<dbReference type="KEGG" id="aeh:Mlg_0865"/>
<feature type="binding site" evidence="3">
    <location>
        <position position="168"/>
    </location>
    <ligand>
        <name>Cu cation</name>
        <dbReference type="ChEBI" id="CHEBI:23378"/>
    </ligand>
</feature>
<accession>Q0AAB8</accession>
<feature type="binding site" evidence="3">
    <location>
        <position position="82"/>
    </location>
    <ligand>
        <name>Cu cation</name>
        <dbReference type="ChEBI" id="CHEBI:23378"/>
    </ligand>
</feature>
<dbReference type="Proteomes" id="UP000001962">
    <property type="component" value="Chromosome"/>
</dbReference>
<dbReference type="CDD" id="cd02968">
    <property type="entry name" value="SCO"/>
    <property type="match status" value="1"/>
</dbReference>
<feature type="domain" description="Thioredoxin" evidence="5">
    <location>
        <begin position="25"/>
        <end position="203"/>
    </location>
</feature>
<dbReference type="AlphaFoldDB" id="Q0AAB8"/>
<dbReference type="InterPro" id="IPR003782">
    <property type="entry name" value="SCO1/SenC"/>
</dbReference>
<gene>
    <name evidence="6" type="ordered locus">Mlg_0865</name>
</gene>
<organism evidence="6 7">
    <name type="scientific">Alkalilimnicola ehrlichii (strain ATCC BAA-1101 / DSM 17681 / MLHE-1)</name>
    <dbReference type="NCBI Taxonomy" id="187272"/>
    <lineage>
        <taxon>Bacteria</taxon>
        <taxon>Pseudomonadati</taxon>
        <taxon>Pseudomonadota</taxon>
        <taxon>Gammaproteobacteria</taxon>
        <taxon>Chromatiales</taxon>
        <taxon>Ectothiorhodospiraceae</taxon>
        <taxon>Alkalilimnicola</taxon>
    </lineage>
</organism>
<evidence type="ECO:0000313" key="7">
    <source>
        <dbReference type="Proteomes" id="UP000001962"/>
    </source>
</evidence>
<keyword evidence="7" id="KW-1185">Reference proteome</keyword>
<feature type="binding site" evidence="3">
    <location>
        <position position="78"/>
    </location>
    <ligand>
        <name>Cu cation</name>
        <dbReference type="ChEBI" id="CHEBI:23378"/>
    </ligand>
</feature>
<proteinExistence type="inferred from homology"/>
<keyword evidence="2 3" id="KW-0186">Copper</keyword>
<keyword evidence="4" id="KW-1015">Disulfide bond</keyword>
<dbReference type="InterPro" id="IPR013766">
    <property type="entry name" value="Thioredoxin_domain"/>
</dbReference>
<evidence type="ECO:0000259" key="5">
    <source>
        <dbReference type="PROSITE" id="PS51352"/>
    </source>
</evidence>
<sequence length="207" mass="23035">MRSVFGWVLVAVVAVGGGALSAAWMGAGTPEPPETEATWLEGGRAITPFELVDQHERPFDNRRLEGQWTFMFFGFTHCPDICPMSLAAMNRIETLLAETGDDEDLQVVFVSVDPDRDTPERLKEYVGWFGEDYLGVTGEMDKVEVLTRNLGIVHARHDTGGGEYQIDHSAQFLLINPGGHLQAIFPYPHAPESIVADFRQMRAYHEG</sequence>
<dbReference type="HOGENOM" id="CLU_050131_3_2_6"/>
<dbReference type="eggNOG" id="COG1999">
    <property type="taxonomic scope" value="Bacteria"/>
</dbReference>
<dbReference type="PANTHER" id="PTHR12151:SF25">
    <property type="entry name" value="LINALOOL DEHYDRATASE_ISOMERASE DOMAIN-CONTAINING PROTEIN"/>
    <property type="match status" value="1"/>
</dbReference>
<keyword evidence="3" id="KW-0479">Metal-binding</keyword>
<dbReference type="RefSeq" id="WP_011628614.1">
    <property type="nucleotide sequence ID" value="NC_008340.1"/>
</dbReference>
<dbReference type="InterPro" id="IPR036249">
    <property type="entry name" value="Thioredoxin-like_sf"/>
</dbReference>
<dbReference type="EMBL" id="CP000453">
    <property type="protein sequence ID" value="ABI56219.1"/>
    <property type="molecule type" value="Genomic_DNA"/>
</dbReference>
<dbReference type="Gene3D" id="3.40.30.10">
    <property type="entry name" value="Glutaredoxin"/>
    <property type="match status" value="1"/>
</dbReference>
<dbReference type="SUPFAM" id="SSF52833">
    <property type="entry name" value="Thioredoxin-like"/>
    <property type="match status" value="1"/>
</dbReference>
<name>Q0AAB8_ALKEH</name>